<feature type="region of interest" description="Disordered" evidence="15">
    <location>
        <begin position="534"/>
        <end position="557"/>
    </location>
</feature>
<evidence type="ECO:0000259" key="16">
    <source>
        <dbReference type="PROSITE" id="PS50014"/>
    </source>
</evidence>
<dbReference type="SUPFAM" id="SSF47370">
    <property type="entry name" value="Bromodomain"/>
    <property type="match status" value="1"/>
</dbReference>
<feature type="compositionally biased region" description="Polar residues" evidence="15">
    <location>
        <begin position="1069"/>
        <end position="1105"/>
    </location>
</feature>
<dbReference type="Pfam" id="PF12064">
    <property type="entry name" value="DUF3544"/>
    <property type="match status" value="1"/>
</dbReference>
<keyword evidence="6" id="KW-0862">Zinc</keyword>
<dbReference type="Pfam" id="PF24324">
    <property type="entry name" value="MYND_ZMYND11_ZMYD8"/>
    <property type="match status" value="1"/>
</dbReference>
<dbReference type="Pfam" id="PF00628">
    <property type="entry name" value="PHD"/>
    <property type="match status" value="1"/>
</dbReference>
<dbReference type="SUPFAM" id="SSF144232">
    <property type="entry name" value="HIT/MYND zinc finger-like"/>
    <property type="match status" value="1"/>
</dbReference>
<evidence type="ECO:0000256" key="6">
    <source>
        <dbReference type="ARBA" id="ARBA00022833"/>
    </source>
</evidence>
<evidence type="ECO:0000259" key="18">
    <source>
        <dbReference type="PROSITE" id="PS50812"/>
    </source>
</evidence>
<keyword evidence="7" id="KW-0156">Chromatin regulator</keyword>
<dbReference type="GO" id="GO:0005634">
    <property type="term" value="C:nucleus"/>
    <property type="evidence" value="ECO:0007669"/>
    <property type="project" value="UniProtKB-SubCell"/>
</dbReference>
<evidence type="ECO:0000256" key="2">
    <source>
        <dbReference type="ARBA" id="ARBA00004286"/>
    </source>
</evidence>
<keyword evidence="9 12" id="KW-0103">Bromodomain</keyword>
<feature type="domain" description="MYND-type" evidence="19">
    <location>
        <begin position="1031"/>
        <end position="1065"/>
    </location>
</feature>
<dbReference type="InterPro" id="IPR044075">
    <property type="entry name" value="PRKCBP1_PHD"/>
</dbReference>
<evidence type="ECO:0000256" key="3">
    <source>
        <dbReference type="ARBA" id="ARBA00022454"/>
    </source>
</evidence>
<evidence type="ECO:0000313" key="20">
    <source>
        <dbReference type="Ensembl" id="ENSOMYP00000017444.2"/>
    </source>
</evidence>
<dbReference type="Pfam" id="PF23460">
    <property type="entry name" value="ZMYND8_CC"/>
    <property type="match status" value="1"/>
</dbReference>
<evidence type="ECO:0000256" key="13">
    <source>
        <dbReference type="PROSITE-ProRule" id="PRU00134"/>
    </source>
</evidence>
<evidence type="ECO:0000256" key="5">
    <source>
        <dbReference type="ARBA" id="ARBA00022771"/>
    </source>
</evidence>
<evidence type="ECO:0000256" key="7">
    <source>
        <dbReference type="ARBA" id="ARBA00022853"/>
    </source>
</evidence>
<keyword evidence="10" id="KW-0804">Transcription</keyword>
<dbReference type="GO" id="GO:0005694">
    <property type="term" value="C:chromosome"/>
    <property type="evidence" value="ECO:0007669"/>
    <property type="project" value="UniProtKB-SubCell"/>
</dbReference>
<dbReference type="SMART" id="SM00293">
    <property type="entry name" value="PWWP"/>
    <property type="match status" value="1"/>
</dbReference>
<dbReference type="GO" id="GO:0008270">
    <property type="term" value="F:zinc ion binding"/>
    <property type="evidence" value="ECO:0007669"/>
    <property type="project" value="UniProtKB-KW"/>
</dbReference>
<dbReference type="InterPro" id="IPR056987">
    <property type="entry name" value="ZMYND8_CC"/>
</dbReference>
<feature type="region of interest" description="Disordered" evidence="15">
    <location>
        <begin position="407"/>
        <end position="507"/>
    </location>
</feature>
<dbReference type="FunFam" id="6.10.140.2220:FF:000002">
    <property type="entry name" value="Protein kinase C-binding protein 1 isoform C"/>
    <property type="match status" value="1"/>
</dbReference>
<dbReference type="Ensembl" id="ENSOMYT00000019227.2">
    <property type="protein sequence ID" value="ENSOMYP00000017444.2"/>
    <property type="gene ID" value="ENSOMYG00000007315.2"/>
</dbReference>
<dbReference type="PRINTS" id="PR00503">
    <property type="entry name" value="BROMODOMAIN"/>
</dbReference>
<dbReference type="SUPFAM" id="SSF57903">
    <property type="entry name" value="FYVE/PHD zinc finger"/>
    <property type="match status" value="1"/>
</dbReference>
<evidence type="ECO:0000256" key="8">
    <source>
        <dbReference type="ARBA" id="ARBA00023015"/>
    </source>
</evidence>
<dbReference type="Gene3D" id="3.30.40.10">
    <property type="entry name" value="Zinc/RING finger domain, C3HC4 (zinc finger)"/>
    <property type="match status" value="1"/>
</dbReference>
<dbReference type="PANTHER" id="PTHR46453:SF5">
    <property type="entry name" value="PROTEIN KINASE C-BINDING PROTEIN 1 ISOFORM X1"/>
    <property type="match status" value="1"/>
</dbReference>
<evidence type="ECO:0000256" key="12">
    <source>
        <dbReference type="PROSITE-ProRule" id="PRU00035"/>
    </source>
</evidence>
<evidence type="ECO:0000259" key="17">
    <source>
        <dbReference type="PROSITE" id="PS50016"/>
    </source>
</evidence>
<evidence type="ECO:0000256" key="1">
    <source>
        <dbReference type="ARBA" id="ARBA00004123"/>
    </source>
</evidence>
<comment type="subcellular location">
    <subcellularLocation>
        <location evidence="2">Chromosome</location>
    </subcellularLocation>
    <subcellularLocation>
        <location evidence="1">Nucleus</location>
    </subcellularLocation>
</comment>
<evidence type="ECO:0000313" key="21">
    <source>
        <dbReference type="Proteomes" id="UP000694395"/>
    </source>
</evidence>
<evidence type="ECO:0000256" key="11">
    <source>
        <dbReference type="ARBA" id="ARBA00023242"/>
    </source>
</evidence>
<feature type="domain" description="Bromo" evidence="16">
    <location>
        <begin position="187"/>
        <end position="257"/>
    </location>
</feature>
<dbReference type="Pfam" id="PF00855">
    <property type="entry name" value="PWWP"/>
    <property type="match status" value="1"/>
</dbReference>
<organism evidence="20 21">
    <name type="scientific">Oncorhynchus mykiss</name>
    <name type="common">Rainbow trout</name>
    <name type="synonym">Salmo gairdneri</name>
    <dbReference type="NCBI Taxonomy" id="8022"/>
    <lineage>
        <taxon>Eukaryota</taxon>
        <taxon>Metazoa</taxon>
        <taxon>Chordata</taxon>
        <taxon>Craniata</taxon>
        <taxon>Vertebrata</taxon>
        <taxon>Euteleostomi</taxon>
        <taxon>Actinopterygii</taxon>
        <taxon>Neopterygii</taxon>
        <taxon>Teleostei</taxon>
        <taxon>Protacanthopterygii</taxon>
        <taxon>Salmoniformes</taxon>
        <taxon>Salmonidae</taxon>
        <taxon>Salmoninae</taxon>
        <taxon>Oncorhynchus</taxon>
    </lineage>
</organism>
<feature type="domain" description="PWWP" evidence="18">
    <location>
        <begin position="273"/>
        <end position="323"/>
    </location>
</feature>
<sequence>LFSASLAEEEVKTESDAVEGMEISTRSKVSDPGSVERAAQKRKVPSPPHSSNGHSPAETSPSPVKKKKKPGAVSSSKDQSELRHGPFYYVKQPALTTDPVDVVPQDGRNDFYCWLCHREGQVLCCELCPRVYHAKCLKLPAEPEGDWFCPECEKITVAECIETQSKAMTMLTIDQLSYLLKFSLQKMKQPGTEPFQKPVSLEQHPDYAEYIFHAMDLGTLEKNTKKKMYGCTEAFLADVKWILHNCIIYNGGNHKLTATAKVIVKICEHESNPHPLVWAKLKGFPFWPAKALRDKDGQVDARFFGQHDRAWVPLNNCYLMSREIPFSVKKTKSIFNSAMQEMEVYVENMRKKFGVFNYAPFRTPYTPDNQYQMLLDPANPSSGSVRPEKQEKIKFNFDMTASPKMPLARSMLSDGGGGMGGVGGSTGRRISLTDMPRSPMSTNSSAHTGSDGEQDTPDKGPVRALVSHYSAGEESMDCTASPASTRPGPASGANDSPKPFHSQGPALVPKQEKATLTGSILNLNLDRSKAEMDLQELSETVQQQQQGAPPVLTSPKRQIRSRFQLNLDKTIESCKAQLGIDEISEDVYKGVEHSDSEDSDKSDSSDSDASDEEQKPKAGKHTKANDKGEKDPSKRGSKDPLPPSINEVKTKGPATAMVTMGDAGASSTLSESSSKENQGVHSDKEPPEEAKAAPVSPASREKPQVKQEARQPSVVDDSDSERELVIDLGEDQGGRDRKKSRKDSRTTKNPPANKTEGKALSSSLTPSQNNTAHFLTPSMKDSSHSPLAIPLNMVSFTTASSTTIAPTTLPNATLPMAPITSSSATTAVKKQRPLLPRETVPVVQRAVVWNPTNKFQTSSQKWHMQKVQRQQQNQQPDTPQLQQPSQSTRYQTRQSVKAAPGFGSGPSTTSSMAVDFQIPTASADVAADIAKYTNKIMDTIKGTVTELYTDLSKNTSGNTLAEIRRLRIEIEKLQWLHQQELSEMKHNLELTMAEMRQSLEQERERLMAEVKKQMEVEKQQAVDETKKKQWCANCKKEAIFYCCWNTSYCDYPCQQAHWPEHMKSCTQSATASQQEPESGSTADGPNKASGQSSGQTSPRGTTSAPTDKDSNVEKGKDNVTVSLS</sequence>
<dbReference type="InterPro" id="IPR036427">
    <property type="entry name" value="Bromodomain-like_sf"/>
</dbReference>
<feature type="compositionally biased region" description="Gly residues" evidence="15">
    <location>
        <begin position="414"/>
        <end position="426"/>
    </location>
</feature>
<dbReference type="GeneTree" id="ENSGT00940000154897"/>
<feature type="compositionally biased region" description="Polar residues" evidence="15">
    <location>
        <begin position="439"/>
        <end position="448"/>
    </location>
</feature>
<dbReference type="InterPro" id="IPR037967">
    <property type="entry name" value="ZMYND8_Bromo_dom"/>
</dbReference>
<dbReference type="InterPro" id="IPR002893">
    <property type="entry name" value="Znf_MYND"/>
</dbReference>
<protein>
    <submittedName>
        <fullName evidence="20">Zinc finger, MYND-type containing 8</fullName>
    </submittedName>
</protein>
<feature type="domain" description="PHD-type" evidence="17">
    <location>
        <begin position="110"/>
        <end position="155"/>
    </location>
</feature>
<dbReference type="PROSITE" id="PS50812">
    <property type="entry name" value="PWWP"/>
    <property type="match status" value="1"/>
</dbReference>
<proteinExistence type="predicted"/>
<evidence type="ECO:0000256" key="10">
    <source>
        <dbReference type="ARBA" id="ARBA00023163"/>
    </source>
</evidence>
<dbReference type="PROSITE" id="PS50014">
    <property type="entry name" value="BROMODOMAIN_2"/>
    <property type="match status" value="1"/>
</dbReference>
<feature type="compositionally biased region" description="Low complexity" evidence="15">
    <location>
        <begin position="865"/>
        <end position="886"/>
    </location>
</feature>
<dbReference type="SMART" id="SM00249">
    <property type="entry name" value="PHD"/>
    <property type="match status" value="1"/>
</dbReference>
<dbReference type="Gene3D" id="2.30.30.140">
    <property type="match status" value="1"/>
</dbReference>
<dbReference type="SUPFAM" id="SSF63748">
    <property type="entry name" value="Tudor/PWWP/MBT"/>
    <property type="match status" value="1"/>
</dbReference>
<dbReference type="InterPro" id="IPR021931">
    <property type="entry name" value="ZMYND8"/>
</dbReference>
<feature type="coiled-coil region" evidence="14">
    <location>
        <begin position="978"/>
        <end position="1027"/>
    </location>
</feature>
<evidence type="ECO:0000256" key="15">
    <source>
        <dbReference type="SAM" id="MobiDB-lite"/>
    </source>
</evidence>
<feature type="compositionally biased region" description="Basic and acidic residues" evidence="15">
    <location>
        <begin position="623"/>
        <end position="638"/>
    </location>
</feature>
<dbReference type="GO" id="GO:0003714">
    <property type="term" value="F:transcription corepressor activity"/>
    <property type="evidence" value="ECO:0007669"/>
    <property type="project" value="TreeGrafter"/>
</dbReference>
<feature type="region of interest" description="Disordered" evidence="15">
    <location>
        <begin position="1"/>
        <end position="81"/>
    </location>
</feature>
<feature type="region of interest" description="Disordered" evidence="15">
    <location>
        <begin position="854"/>
        <end position="910"/>
    </location>
</feature>
<reference evidence="20" key="2">
    <citation type="submission" date="2025-08" db="UniProtKB">
        <authorList>
            <consortium name="Ensembl"/>
        </authorList>
    </citation>
    <scope>IDENTIFICATION</scope>
</reference>
<reference evidence="20" key="3">
    <citation type="submission" date="2025-09" db="UniProtKB">
        <authorList>
            <consortium name="Ensembl"/>
        </authorList>
    </citation>
    <scope>IDENTIFICATION</scope>
</reference>
<feature type="region of interest" description="Disordered" evidence="15">
    <location>
        <begin position="589"/>
        <end position="783"/>
    </location>
</feature>
<dbReference type="Gene3D" id="6.10.140.2220">
    <property type="match status" value="1"/>
</dbReference>
<keyword evidence="14" id="KW-0175">Coiled coil</keyword>
<feature type="compositionally biased region" description="Basic and acidic residues" evidence="15">
    <location>
        <begin position="1106"/>
        <end position="1117"/>
    </location>
</feature>
<dbReference type="InterPro" id="IPR001965">
    <property type="entry name" value="Znf_PHD"/>
</dbReference>
<dbReference type="InterPro" id="IPR013083">
    <property type="entry name" value="Znf_RING/FYVE/PHD"/>
</dbReference>
<evidence type="ECO:0000256" key="9">
    <source>
        <dbReference type="ARBA" id="ARBA00023117"/>
    </source>
</evidence>
<evidence type="ECO:0000256" key="4">
    <source>
        <dbReference type="ARBA" id="ARBA00022723"/>
    </source>
</evidence>
<feature type="compositionally biased region" description="Basic and acidic residues" evidence="15">
    <location>
        <begin position="589"/>
        <end position="604"/>
    </location>
</feature>
<keyword evidence="8" id="KW-0805">Transcription regulation</keyword>
<name>A0A8C7P724_ONCMY</name>
<dbReference type="InterPro" id="IPR019787">
    <property type="entry name" value="Znf_PHD-finger"/>
</dbReference>
<dbReference type="GO" id="GO:0140006">
    <property type="term" value="F:histone H3 reader activity"/>
    <property type="evidence" value="ECO:0007669"/>
    <property type="project" value="UniProtKB-ARBA"/>
</dbReference>
<keyword evidence="5 13" id="KW-0863">Zinc-finger</keyword>
<dbReference type="AlphaFoldDB" id="A0A8C7P724"/>
<dbReference type="SMART" id="SM00297">
    <property type="entry name" value="BROMO"/>
    <property type="match status" value="1"/>
</dbReference>
<dbReference type="InterPro" id="IPR001487">
    <property type="entry name" value="Bromodomain"/>
</dbReference>
<keyword evidence="3" id="KW-0158">Chromosome</keyword>
<feature type="region of interest" description="Disordered" evidence="15">
    <location>
        <begin position="1069"/>
        <end position="1124"/>
    </location>
</feature>
<dbReference type="PROSITE" id="PS01359">
    <property type="entry name" value="ZF_PHD_1"/>
    <property type="match status" value="1"/>
</dbReference>
<evidence type="ECO:0000256" key="14">
    <source>
        <dbReference type="SAM" id="Coils"/>
    </source>
</evidence>
<dbReference type="PROSITE" id="PS01360">
    <property type="entry name" value="ZF_MYND_1"/>
    <property type="match status" value="1"/>
</dbReference>
<dbReference type="GO" id="GO:0005737">
    <property type="term" value="C:cytoplasm"/>
    <property type="evidence" value="ECO:0007669"/>
    <property type="project" value="TreeGrafter"/>
</dbReference>
<dbReference type="Proteomes" id="UP000694395">
    <property type="component" value="Chromosome 17"/>
</dbReference>
<reference evidence="20" key="1">
    <citation type="submission" date="2020-07" db="EMBL/GenBank/DDBJ databases">
        <title>A long reads based de novo assembly of the rainbow trout Arlee double haploid line genome.</title>
        <authorList>
            <person name="Gao G."/>
            <person name="Palti Y."/>
        </authorList>
    </citation>
    <scope>NUCLEOTIDE SEQUENCE [LARGE SCALE GENOMIC DNA]</scope>
</reference>
<dbReference type="InterPro" id="IPR011011">
    <property type="entry name" value="Znf_FYVE_PHD"/>
</dbReference>
<keyword evidence="11" id="KW-0539">Nucleus</keyword>
<keyword evidence="21" id="KW-1185">Reference proteome</keyword>
<evidence type="ECO:0000259" key="19">
    <source>
        <dbReference type="PROSITE" id="PS50865"/>
    </source>
</evidence>
<dbReference type="InterPro" id="IPR057053">
    <property type="entry name" value="MYND_ZMYND11_ZMYD8"/>
</dbReference>
<dbReference type="CDD" id="cd20160">
    <property type="entry name" value="PWWP_PRKCBP1"/>
    <property type="match status" value="1"/>
</dbReference>
<dbReference type="Gene3D" id="1.20.920.10">
    <property type="entry name" value="Bromodomain-like"/>
    <property type="match status" value="1"/>
</dbReference>
<dbReference type="CDD" id="cd05508">
    <property type="entry name" value="Bromo_RACK7"/>
    <property type="match status" value="1"/>
</dbReference>
<dbReference type="PROSITE" id="PS50016">
    <property type="entry name" value="ZF_PHD_2"/>
    <property type="match status" value="1"/>
</dbReference>
<feature type="compositionally biased region" description="Basic and acidic residues" evidence="15">
    <location>
        <begin position="681"/>
        <end position="691"/>
    </location>
</feature>
<dbReference type="PANTHER" id="PTHR46453">
    <property type="entry name" value="PROTEIN KINASE C-BINDING PROTEIN 1"/>
    <property type="match status" value="1"/>
</dbReference>
<dbReference type="PROSITE" id="PS50865">
    <property type="entry name" value="ZF_MYND_2"/>
    <property type="match status" value="1"/>
</dbReference>
<dbReference type="CDD" id="cd15538">
    <property type="entry name" value="PHD_PRKCBP1"/>
    <property type="match status" value="1"/>
</dbReference>
<feature type="compositionally biased region" description="Low complexity" evidence="15">
    <location>
        <begin position="49"/>
        <end position="63"/>
    </location>
</feature>
<dbReference type="InterPro" id="IPR000313">
    <property type="entry name" value="PWWP_dom"/>
</dbReference>
<feature type="compositionally biased region" description="Polar residues" evidence="15">
    <location>
        <begin position="760"/>
        <end position="773"/>
    </location>
</feature>
<dbReference type="Pfam" id="PF00439">
    <property type="entry name" value="Bromodomain"/>
    <property type="match status" value="1"/>
</dbReference>
<accession>A0A8C7P724</accession>
<keyword evidence="4" id="KW-0479">Metal-binding</keyword>
<dbReference type="InterPro" id="IPR019786">
    <property type="entry name" value="Zinc_finger_PHD-type_CS"/>
</dbReference>
<feature type="compositionally biased region" description="Basic and acidic residues" evidence="15">
    <location>
        <begin position="699"/>
        <end position="709"/>
    </location>
</feature>